<feature type="compositionally biased region" description="Basic and acidic residues" evidence="1">
    <location>
        <begin position="1"/>
        <end position="11"/>
    </location>
</feature>
<organism evidence="3 4">
    <name type="scientific">Apiospora saccharicola</name>
    <dbReference type="NCBI Taxonomy" id="335842"/>
    <lineage>
        <taxon>Eukaryota</taxon>
        <taxon>Fungi</taxon>
        <taxon>Dikarya</taxon>
        <taxon>Ascomycota</taxon>
        <taxon>Pezizomycotina</taxon>
        <taxon>Sordariomycetes</taxon>
        <taxon>Xylariomycetidae</taxon>
        <taxon>Amphisphaeriales</taxon>
        <taxon>Apiosporaceae</taxon>
        <taxon>Apiospora</taxon>
    </lineage>
</organism>
<evidence type="ECO:0000313" key="3">
    <source>
        <dbReference type="EMBL" id="KAK8053351.1"/>
    </source>
</evidence>
<evidence type="ECO:0000256" key="1">
    <source>
        <dbReference type="SAM" id="MobiDB-lite"/>
    </source>
</evidence>
<dbReference type="EMBL" id="JAQQWM010000008">
    <property type="protein sequence ID" value="KAK8053351.1"/>
    <property type="molecule type" value="Genomic_DNA"/>
</dbReference>
<proteinExistence type="predicted"/>
<feature type="compositionally biased region" description="Polar residues" evidence="1">
    <location>
        <begin position="67"/>
        <end position="90"/>
    </location>
</feature>
<keyword evidence="4" id="KW-1185">Reference proteome</keyword>
<reference evidence="3 4" key="1">
    <citation type="submission" date="2023-01" db="EMBL/GenBank/DDBJ databases">
        <title>Analysis of 21 Apiospora genomes using comparative genomics revels a genus with tremendous synthesis potential of carbohydrate active enzymes and secondary metabolites.</title>
        <authorList>
            <person name="Sorensen T."/>
        </authorList>
    </citation>
    <scope>NUCLEOTIDE SEQUENCE [LARGE SCALE GENOMIC DNA]</scope>
    <source>
        <strain evidence="3 4">CBS 83171</strain>
    </source>
</reference>
<dbReference type="Pfam" id="PF25545">
    <property type="entry name" value="DUF7924"/>
    <property type="match status" value="1"/>
</dbReference>
<gene>
    <name evidence="3" type="ORF">PG996_012652</name>
</gene>
<evidence type="ECO:0000259" key="2">
    <source>
        <dbReference type="Pfam" id="PF25545"/>
    </source>
</evidence>
<sequence>MEGKSNDEGTRKRSKRSLDIVQDSGAPEPHGSCDCCSGRLAGCVTDWLGQIPVSSEAGQDSEVVESAATTPSSQYTPSGSSTNRPYNESDGNYAPIERGVSPPPSCSTCNTHDKESRLTEMPDYREVNLAGNGIFLHAPGETPPESVSALCDAVLKACDTAEPSADVRASFQDYISGTWDNWTKWNLRFELMRLAYPDCYRIYAGILYCALDDAFPRSCVPGGSLVTKNRVAIPQPSIAYAYDVISRNFTLAQQLVGRRMRPPMNSLNPHGRWAFPFLLTEVTIQGPAHYQRGGLWAATNRCMGGGAACVGAINSLNRLLRQYDGAPKVNNAVFSVATDQSYGELYVSWSSESGRRYYMRRIGMYALGREDGLAEFRRHIHGICDWGNGQRRKEIRSALRFIVKKDRKESDAVRTRKKKRKLNE</sequence>
<evidence type="ECO:0000313" key="4">
    <source>
        <dbReference type="Proteomes" id="UP001446871"/>
    </source>
</evidence>
<accession>A0ABR1U372</accession>
<name>A0ABR1U372_9PEZI</name>
<dbReference type="PANTHER" id="PTHR42470:SF1">
    <property type="entry name" value="VAST DOMAIN-CONTAINING PROTEIN"/>
    <property type="match status" value="1"/>
</dbReference>
<protein>
    <recommendedName>
        <fullName evidence="2">DUF7924 domain-containing protein</fullName>
    </recommendedName>
</protein>
<dbReference type="InterPro" id="IPR057684">
    <property type="entry name" value="DUF7924"/>
</dbReference>
<dbReference type="PANTHER" id="PTHR42470">
    <property type="entry name" value="VAST DOMAIN-CONTAINING PROTEIN"/>
    <property type="match status" value="1"/>
</dbReference>
<feature type="domain" description="DUF7924" evidence="2">
    <location>
        <begin position="232"/>
        <end position="399"/>
    </location>
</feature>
<feature type="region of interest" description="Disordered" evidence="1">
    <location>
        <begin position="55"/>
        <end position="113"/>
    </location>
</feature>
<dbReference type="Proteomes" id="UP001446871">
    <property type="component" value="Unassembled WGS sequence"/>
</dbReference>
<feature type="region of interest" description="Disordered" evidence="1">
    <location>
        <begin position="1"/>
        <end position="33"/>
    </location>
</feature>
<comment type="caution">
    <text evidence="3">The sequence shown here is derived from an EMBL/GenBank/DDBJ whole genome shotgun (WGS) entry which is preliminary data.</text>
</comment>